<dbReference type="GeneTree" id="ENSGT00940000154467"/>
<evidence type="ECO:0000313" key="2">
    <source>
        <dbReference type="Ensembl" id="ENSCJPP00005002501.1"/>
    </source>
</evidence>
<organism evidence="2 3">
    <name type="scientific">Coturnix japonica</name>
    <name type="common">Japanese quail</name>
    <name type="synonym">Coturnix coturnix japonica</name>
    <dbReference type="NCBI Taxonomy" id="93934"/>
    <lineage>
        <taxon>Eukaryota</taxon>
        <taxon>Metazoa</taxon>
        <taxon>Chordata</taxon>
        <taxon>Craniata</taxon>
        <taxon>Vertebrata</taxon>
        <taxon>Euteleostomi</taxon>
        <taxon>Archelosauria</taxon>
        <taxon>Archosauria</taxon>
        <taxon>Dinosauria</taxon>
        <taxon>Saurischia</taxon>
        <taxon>Theropoda</taxon>
        <taxon>Coelurosauria</taxon>
        <taxon>Aves</taxon>
        <taxon>Neognathae</taxon>
        <taxon>Galloanserae</taxon>
        <taxon>Galliformes</taxon>
        <taxon>Phasianidae</taxon>
        <taxon>Perdicinae</taxon>
        <taxon>Coturnix</taxon>
    </lineage>
</organism>
<dbReference type="Proteomes" id="UP000694412">
    <property type="component" value="Unassembled WGS sequence"/>
</dbReference>
<keyword evidence="3" id="KW-1185">Reference proteome</keyword>
<protein>
    <submittedName>
        <fullName evidence="2">Uncharacterized protein</fullName>
    </submittedName>
</protein>
<feature type="compositionally biased region" description="Low complexity" evidence="1">
    <location>
        <begin position="1"/>
        <end position="17"/>
    </location>
</feature>
<feature type="region of interest" description="Disordered" evidence="1">
    <location>
        <begin position="1"/>
        <end position="25"/>
    </location>
</feature>
<evidence type="ECO:0000256" key="1">
    <source>
        <dbReference type="SAM" id="MobiDB-lite"/>
    </source>
</evidence>
<reference evidence="2" key="2">
    <citation type="submission" date="2025-09" db="UniProtKB">
        <authorList>
            <consortium name="Ensembl"/>
        </authorList>
    </citation>
    <scope>IDENTIFICATION</scope>
</reference>
<dbReference type="AlphaFoldDB" id="A0A8C2SQZ5"/>
<dbReference type="Ensembl" id="ENSCJPT00005004590.1">
    <property type="protein sequence ID" value="ENSCJPP00005002501.1"/>
    <property type="gene ID" value="ENSCJPG00005002759.1"/>
</dbReference>
<evidence type="ECO:0000313" key="3">
    <source>
        <dbReference type="Proteomes" id="UP000694412"/>
    </source>
</evidence>
<proteinExistence type="predicted"/>
<reference evidence="2" key="1">
    <citation type="submission" date="2025-08" db="UniProtKB">
        <authorList>
            <consortium name="Ensembl"/>
        </authorList>
    </citation>
    <scope>IDENTIFICATION</scope>
</reference>
<sequence length="78" mass="8702">MKPVGPTRPAGPTGPTRPWEPPLSDSSRYRPVVELLRNLLARTLGLGTEKPERLVDELSLAGIARYMQSEKCRRVVCM</sequence>
<accession>A0A8C2SQZ5</accession>
<name>A0A8C2SQZ5_COTJA</name>